<dbReference type="AlphaFoldDB" id="A0A8K0CP64"/>
<organism evidence="1 2">
    <name type="scientific">Ignelater luminosus</name>
    <name type="common">Cucubano</name>
    <name type="synonym">Pyrophorus luminosus</name>
    <dbReference type="NCBI Taxonomy" id="2038154"/>
    <lineage>
        <taxon>Eukaryota</taxon>
        <taxon>Metazoa</taxon>
        <taxon>Ecdysozoa</taxon>
        <taxon>Arthropoda</taxon>
        <taxon>Hexapoda</taxon>
        <taxon>Insecta</taxon>
        <taxon>Pterygota</taxon>
        <taxon>Neoptera</taxon>
        <taxon>Endopterygota</taxon>
        <taxon>Coleoptera</taxon>
        <taxon>Polyphaga</taxon>
        <taxon>Elateriformia</taxon>
        <taxon>Elateroidea</taxon>
        <taxon>Elateridae</taxon>
        <taxon>Agrypninae</taxon>
        <taxon>Pyrophorini</taxon>
        <taxon>Ignelater</taxon>
    </lineage>
</organism>
<name>A0A8K0CP64_IGNLU</name>
<protein>
    <submittedName>
        <fullName evidence="1">Uncharacterized protein</fullName>
    </submittedName>
</protein>
<dbReference type="OrthoDB" id="10059378at2759"/>
<dbReference type="EMBL" id="VTPC01059083">
    <property type="protein sequence ID" value="KAF2890044.1"/>
    <property type="molecule type" value="Genomic_DNA"/>
</dbReference>
<reference evidence="1" key="1">
    <citation type="submission" date="2019-08" db="EMBL/GenBank/DDBJ databases">
        <title>The genome of the North American firefly Photinus pyralis.</title>
        <authorList>
            <consortium name="Photinus pyralis genome working group"/>
            <person name="Fallon T.R."/>
            <person name="Sander Lower S.E."/>
            <person name="Weng J.-K."/>
        </authorList>
    </citation>
    <scope>NUCLEOTIDE SEQUENCE</scope>
    <source>
        <strain evidence="1">TRF0915ILg1</strain>
        <tissue evidence="1">Whole body</tissue>
    </source>
</reference>
<proteinExistence type="predicted"/>
<gene>
    <name evidence="1" type="ORF">ILUMI_16129</name>
</gene>
<keyword evidence="2" id="KW-1185">Reference proteome</keyword>
<accession>A0A8K0CP64</accession>
<evidence type="ECO:0000313" key="1">
    <source>
        <dbReference type="EMBL" id="KAF2890044.1"/>
    </source>
</evidence>
<comment type="caution">
    <text evidence="1">The sequence shown here is derived from an EMBL/GenBank/DDBJ whole genome shotgun (WGS) entry which is preliminary data.</text>
</comment>
<sequence>MSGMQLWVPSSGGISKHHGGTALVVYDGYPDQNDKSIKSAERERRKSKCSSVFVVFAVTMPATMANERNNNALQLGQQSGTAVIVIREDVDLLTLLTAAASVFTKIYLLKPEKGKQADMFYSSLGSKCSDKVKNNILLLHVFGCCDSTSVTFGKPEVSKMKLTEQDSSIATLYSGSSKMSLNEIRYGIFSTALVKKVFNLASLPPTEAAAPQHSLRTHLQIEM</sequence>
<evidence type="ECO:0000313" key="2">
    <source>
        <dbReference type="Proteomes" id="UP000801492"/>
    </source>
</evidence>
<dbReference type="Proteomes" id="UP000801492">
    <property type="component" value="Unassembled WGS sequence"/>
</dbReference>